<dbReference type="InterPro" id="IPR014710">
    <property type="entry name" value="RmlC-like_jellyroll"/>
</dbReference>
<dbReference type="SUPFAM" id="SSF51182">
    <property type="entry name" value="RmlC-like cupins"/>
    <property type="match status" value="1"/>
</dbReference>
<proteinExistence type="predicted"/>
<protein>
    <recommendedName>
        <fullName evidence="3">Cupin domain-containing protein</fullName>
    </recommendedName>
</protein>
<dbReference type="EMBL" id="RBAL01000032">
    <property type="protein sequence ID" value="RKN36705.1"/>
    <property type="molecule type" value="Genomic_DNA"/>
</dbReference>
<dbReference type="OrthoDB" id="713485at2"/>
<dbReference type="Gene3D" id="2.60.120.10">
    <property type="entry name" value="Jelly Rolls"/>
    <property type="match status" value="1"/>
</dbReference>
<dbReference type="InterPro" id="IPR047142">
    <property type="entry name" value="OryJ/VirC-like"/>
</dbReference>
<dbReference type="PANTHER" id="PTHR36156:SF2">
    <property type="entry name" value="CUPIN TYPE-2 DOMAIN-CONTAINING PROTEIN"/>
    <property type="match status" value="1"/>
</dbReference>
<comment type="caution">
    <text evidence="1">The sequence shown here is derived from an EMBL/GenBank/DDBJ whole genome shotgun (WGS) entry which is preliminary data.</text>
</comment>
<reference evidence="1 2" key="1">
    <citation type="journal article" date="2014" name="Int. J. Syst. Evol. Microbiol.">
        <title>Streptomyces hoynatensis sp. nov., isolated from deep marine sediment.</title>
        <authorList>
            <person name="Veyisoglu A."/>
            <person name="Sahin N."/>
        </authorList>
    </citation>
    <scope>NUCLEOTIDE SEQUENCE [LARGE SCALE GENOMIC DNA]</scope>
    <source>
        <strain evidence="1 2">KCTC 29097</strain>
    </source>
</reference>
<evidence type="ECO:0008006" key="3">
    <source>
        <dbReference type="Google" id="ProtNLM"/>
    </source>
</evidence>
<dbReference type="CDD" id="cd02231">
    <property type="entry name" value="cupin_BLL6423-like"/>
    <property type="match status" value="1"/>
</dbReference>
<gene>
    <name evidence="1" type="ORF">D7294_29985</name>
</gene>
<evidence type="ECO:0000313" key="1">
    <source>
        <dbReference type="EMBL" id="RKN36705.1"/>
    </source>
</evidence>
<keyword evidence="2" id="KW-1185">Reference proteome</keyword>
<accession>A0A3A9YHV5</accession>
<organism evidence="1 2">
    <name type="scientific">Streptomyces hoynatensis</name>
    <dbReference type="NCBI Taxonomy" id="1141874"/>
    <lineage>
        <taxon>Bacteria</taxon>
        <taxon>Bacillati</taxon>
        <taxon>Actinomycetota</taxon>
        <taxon>Actinomycetes</taxon>
        <taxon>Kitasatosporales</taxon>
        <taxon>Streptomycetaceae</taxon>
        <taxon>Streptomyces</taxon>
    </lineage>
</organism>
<dbReference type="RefSeq" id="WP_120684962.1">
    <property type="nucleotide sequence ID" value="NZ_RBAL01000032.1"/>
</dbReference>
<dbReference type="InterPro" id="IPR011051">
    <property type="entry name" value="RmlC_Cupin_sf"/>
</dbReference>
<name>A0A3A9YHV5_9ACTN</name>
<dbReference type="AlphaFoldDB" id="A0A3A9YHV5"/>
<dbReference type="Proteomes" id="UP000272474">
    <property type="component" value="Unassembled WGS sequence"/>
</dbReference>
<dbReference type="PANTHER" id="PTHR36156">
    <property type="entry name" value="SLR2101 PROTEIN"/>
    <property type="match status" value="1"/>
</dbReference>
<sequence>MFDIRQISIGSEPEGKSRVDVAEAVKPTTVAALPGIEVYQIWGTDSTPVVGPGEQDVSFAPYFPEPGGIRFLLLTMPPENAPAPEVTVDPAEAAAEAERVFPGVLAALQPDEFGRHRTDTVDVNLILDGELWLELDDGTETRLTPGYCVVQRGANHAWHNRSGRPVLMASVLIGAGRSA</sequence>
<evidence type="ECO:0000313" key="2">
    <source>
        <dbReference type="Proteomes" id="UP000272474"/>
    </source>
</evidence>